<feature type="transmembrane region" description="Helical" evidence="8">
    <location>
        <begin position="129"/>
        <end position="146"/>
    </location>
</feature>
<protein>
    <submittedName>
        <fullName evidence="11">ATP-binding cassette domain-containing protein</fullName>
    </submittedName>
</protein>
<dbReference type="PROSITE" id="PS50893">
    <property type="entry name" value="ABC_TRANSPORTER_2"/>
    <property type="match status" value="2"/>
</dbReference>
<reference evidence="12" key="1">
    <citation type="journal article" date="2019" name="Int. J. Syst. Evol. Microbiol.">
        <title>The Global Catalogue of Microorganisms (GCM) 10K type strain sequencing project: providing services to taxonomists for standard genome sequencing and annotation.</title>
        <authorList>
            <consortium name="The Broad Institute Genomics Platform"/>
            <consortium name="The Broad Institute Genome Sequencing Center for Infectious Disease"/>
            <person name="Wu L."/>
            <person name="Ma J."/>
        </authorList>
    </citation>
    <scope>NUCLEOTIDE SEQUENCE [LARGE SCALE GENOMIC DNA]</scope>
    <source>
        <strain evidence="12">CCM 7044</strain>
    </source>
</reference>
<dbReference type="SMART" id="SM00382">
    <property type="entry name" value="AAA"/>
    <property type="match status" value="2"/>
</dbReference>
<dbReference type="SUPFAM" id="SSF52540">
    <property type="entry name" value="P-loop containing nucleoside triphosphate hydrolases"/>
    <property type="match status" value="2"/>
</dbReference>
<keyword evidence="12" id="KW-1185">Reference proteome</keyword>
<dbReference type="Pfam" id="PF00005">
    <property type="entry name" value="ABC_tran"/>
    <property type="match status" value="2"/>
</dbReference>
<evidence type="ECO:0000256" key="3">
    <source>
        <dbReference type="ARBA" id="ARBA00022741"/>
    </source>
</evidence>
<comment type="subcellular location">
    <subcellularLocation>
        <location evidence="1">Cell membrane</location>
        <topology evidence="1">Multi-pass membrane protein</topology>
    </subcellularLocation>
</comment>
<feature type="transmembrane region" description="Helical" evidence="8">
    <location>
        <begin position="30"/>
        <end position="53"/>
    </location>
</feature>
<feature type="transmembrane region" description="Helical" evidence="8">
    <location>
        <begin position="106"/>
        <end position="123"/>
    </location>
</feature>
<proteinExistence type="predicted"/>
<dbReference type="InterPro" id="IPR003439">
    <property type="entry name" value="ABC_transporter-like_ATP-bd"/>
</dbReference>
<dbReference type="InterPro" id="IPR036640">
    <property type="entry name" value="ABC1_TM_sf"/>
</dbReference>
<dbReference type="InterPro" id="IPR027417">
    <property type="entry name" value="P-loop_NTPase"/>
</dbReference>
<dbReference type="InterPro" id="IPR003593">
    <property type="entry name" value="AAA+_ATPase"/>
</dbReference>
<organism evidence="11 12">
    <name type="scientific">Promicromonospora vindobonensis</name>
    <dbReference type="NCBI Taxonomy" id="195748"/>
    <lineage>
        <taxon>Bacteria</taxon>
        <taxon>Bacillati</taxon>
        <taxon>Actinomycetota</taxon>
        <taxon>Actinomycetes</taxon>
        <taxon>Micrococcales</taxon>
        <taxon>Promicromonosporaceae</taxon>
        <taxon>Promicromonospora</taxon>
    </lineage>
</organism>
<evidence type="ECO:0000256" key="4">
    <source>
        <dbReference type="ARBA" id="ARBA00022840"/>
    </source>
</evidence>
<feature type="transmembrane region" description="Helical" evidence="8">
    <location>
        <begin position="617"/>
        <end position="638"/>
    </location>
</feature>
<dbReference type="Gene3D" id="3.40.50.300">
    <property type="entry name" value="P-loop containing nucleotide triphosphate hydrolases"/>
    <property type="match status" value="2"/>
</dbReference>
<evidence type="ECO:0000313" key="11">
    <source>
        <dbReference type="EMBL" id="MFD2796420.1"/>
    </source>
</evidence>
<feature type="domain" description="ABC transmembrane type-1" evidence="10">
    <location>
        <begin position="622"/>
        <end position="849"/>
    </location>
</feature>
<feature type="transmembrane region" description="Helical" evidence="8">
    <location>
        <begin position="219"/>
        <end position="239"/>
    </location>
</feature>
<feature type="region of interest" description="Disordered" evidence="7">
    <location>
        <begin position="550"/>
        <end position="588"/>
    </location>
</feature>
<feature type="transmembrane region" description="Helical" evidence="8">
    <location>
        <begin position="650"/>
        <end position="668"/>
    </location>
</feature>
<keyword evidence="2 8" id="KW-0812">Transmembrane</keyword>
<evidence type="ECO:0000256" key="5">
    <source>
        <dbReference type="ARBA" id="ARBA00022989"/>
    </source>
</evidence>
<evidence type="ECO:0000256" key="8">
    <source>
        <dbReference type="SAM" id="Phobius"/>
    </source>
</evidence>
<dbReference type="GO" id="GO:0005524">
    <property type="term" value="F:ATP binding"/>
    <property type="evidence" value="ECO:0007669"/>
    <property type="project" value="UniProtKB-KW"/>
</dbReference>
<dbReference type="Pfam" id="PF00664">
    <property type="entry name" value="ABC_membrane"/>
    <property type="match status" value="1"/>
</dbReference>
<keyword evidence="3" id="KW-0547">Nucleotide-binding</keyword>
<evidence type="ECO:0000259" key="9">
    <source>
        <dbReference type="PROSITE" id="PS50893"/>
    </source>
</evidence>
<evidence type="ECO:0000259" key="10">
    <source>
        <dbReference type="PROSITE" id="PS50929"/>
    </source>
</evidence>
<name>A0ABW5W1G9_9MICO</name>
<dbReference type="SUPFAM" id="SSF90123">
    <property type="entry name" value="ABC transporter transmembrane region"/>
    <property type="match status" value="2"/>
</dbReference>
<dbReference type="Proteomes" id="UP001597479">
    <property type="component" value="Unassembled WGS sequence"/>
</dbReference>
<keyword evidence="6 8" id="KW-0472">Membrane</keyword>
<dbReference type="RefSeq" id="WP_377187969.1">
    <property type="nucleotide sequence ID" value="NZ_JBHUOG010000002.1"/>
</dbReference>
<evidence type="ECO:0000313" key="12">
    <source>
        <dbReference type="Proteomes" id="UP001597479"/>
    </source>
</evidence>
<evidence type="ECO:0000256" key="1">
    <source>
        <dbReference type="ARBA" id="ARBA00004651"/>
    </source>
</evidence>
<feature type="domain" description="ABC transmembrane type-1" evidence="10">
    <location>
        <begin position="1"/>
        <end position="274"/>
    </location>
</feature>
<gene>
    <name evidence="11" type="ORF">ACFS27_22860</name>
</gene>
<keyword evidence="5 8" id="KW-1133">Transmembrane helix</keyword>
<comment type="caution">
    <text evidence="11">The sequence shown here is derived from an EMBL/GenBank/DDBJ whole genome shotgun (WGS) entry which is preliminary data.</text>
</comment>
<dbReference type="PANTHER" id="PTHR24221:SF654">
    <property type="entry name" value="ATP-BINDING CASSETTE SUB-FAMILY B MEMBER 6"/>
    <property type="match status" value="1"/>
</dbReference>
<dbReference type="PROSITE" id="PS50929">
    <property type="entry name" value="ABC_TM1F"/>
    <property type="match status" value="2"/>
</dbReference>
<feature type="domain" description="ABC transporter" evidence="9">
    <location>
        <begin position="314"/>
        <end position="550"/>
    </location>
</feature>
<sequence>MVAPFTVAGAVADSWSAVVAGRLTADPSAAHLGGFAALTLASMVLSWVTGLVWRHWTALGEARLRGNLLSAVLRRPLPVLEDEAVGALLERVDSDPATLFRAARRLGSGILGSVVGAGVAWVTAGLIWWPSWFVFPLAAAAAWWAARGRTSQVRAASSAAEESWSADSARFEELLAASDDLRTSAGQGFALRRYARQAADTLGKTTAVRWVASVVGVRLAVVLAGLTGATVLGGVWAVGAGHLDTARFVTLFLLVSSFTGQAHQLLSSMPDAQEALGTLTRVRGLLASVPESSAGARLTSTGPSGDAAPAGIEVAFRGLTFAYGTGGTDEFTLGPVDLTVPAGQTLAMVGRTGSGKTTLTKMLSRAVEPPAGTVYLAGVDLTTLDLDHLRATVGVVGQRTEILAATLRDNLTLYQPVPEDRIESAIDVLGLGSWVASLPNGLDTVLGHHGRRLSAGEEQLVAFARLLMRDVRVIVLDEATARMDAHTARTVTTATRRLLAGRTAIIVAHRLATARHADAVAVLHDGRVVEHGSWDDVEGRGGRLAALVAADGGQDDPPESVESSAARDVPEPNSREPQAPTSGTASTDGPGWGRFLRLAIRTMLARPRWWVVSETAWWLPELIGTGGVLMAVVWAHVITGLEDGQQHWSAASLFVVAGLAMPFLRLVSARPGSFWWSESYLRIRLAVLRGQLEHGAGSTAQRGASGETTGRAAEAGRLTFYAGQMRDLCLDVLNVVILAAVTRSWLAGAIGAAVVIGCAGTAWIGKRMLRDTAAKARETRAAFARGLASVLDSVRTVKLSGATHAAQRHLQDRDQERVQAGVRESWADFLVGQLQTLLARAATIAAWGLYVAGVWPLSTTLIVIAALGTYTSLGWVVANLLNRAAPTRDWTDDARRLAGTDDLAAIPTDIDLIAGTHDDTPLARPVAPLQELRLAQVRAVHPDGTIGVTGVDLTVRTGEMVAVVGAVGSGKSSLLAGLAGLCRLCGQVTWNDQPVHDAAMLSGTGIAYVAQVPRVVSGTIAENVHLDHDREVHAALQAAQMEDDVTAAGGVDTVVGHRGLRLSGGQTQRLSLARALAARADLLVLDDVSSALDATTEADLWNDLDAENATIIAATSRHATLARADRVVVLHAGFQVSVGRWADLRHRWGHLAG</sequence>
<dbReference type="PANTHER" id="PTHR24221">
    <property type="entry name" value="ATP-BINDING CASSETTE SUB-FAMILY B"/>
    <property type="match status" value="1"/>
</dbReference>
<dbReference type="Gene3D" id="1.20.1560.10">
    <property type="entry name" value="ABC transporter type 1, transmembrane domain"/>
    <property type="match status" value="2"/>
</dbReference>
<dbReference type="EMBL" id="JBHUOG010000002">
    <property type="protein sequence ID" value="MFD2796420.1"/>
    <property type="molecule type" value="Genomic_DNA"/>
</dbReference>
<feature type="compositionally biased region" description="Polar residues" evidence="7">
    <location>
        <begin position="575"/>
        <end position="587"/>
    </location>
</feature>
<feature type="transmembrane region" description="Helical" evidence="8">
    <location>
        <begin position="745"/>
        <end position="765"/>
    </location>
</feature>
<feature type="domain" description="ABC transporter" evidence="9">
    <location>
        <begin position="932"/>
        <end position="1153"/>
    </location>
</feature>
<keyword evidence="4 11" id="KW-0067">ATP-binding</keyword>
<evidence type="ECO:0000256" key="7">
    <source>
        <dbReference type="SAM" id="MobiDB-lite"/>
    </source>
</evidence>
<accession>A0ABW5W1G9</accession>
<evidence type="ECO:0000256" key="2">
    <source>
        <dbReference type="ARBA" id="ARBA00022692"/>
    </source>
</evidence>
<evidence type="ECO:0000256" key="6">
    <source>
        <dbReference type="ARBA" id="ARBA00023136"/>
    </source>
</evidence>
<dbReference type="InterPro" id="IPR011527">
    <property type="entry name" value="ABC1_TM_dom"/>
</dbReference>
<dbReference type="InterPro" id="IPR039421">
    <property type="entry name" value="Type_1_exporter"/>
</dbReference>